<accession>A0A4S8LLK9</accession>
<dbReference type="Proteomes" id="UP000297245">
    <property type="component" value="Unassembled WGS sequence"/>
</dbReference>
<dbReference type="AlphaFoldDB" id="A0A4S8LLK9"/>
<sequence>MQGPDGPDQSGIPTLLPLPAKEAFKAFADNNLQISDESESQIDSLLYQLEYVPLALRLSAQHVKQIPLEELLSMWEKDKTSILTEPSKPGRLTSVSFSTNLSLQILE</sequence>
<organism evidence="1 2">
    <name type="scientific">Dendrothele bispora (strain CBS 962.96)</name>
    <dbReference type="NCBI Taxonomy" id="1314807"/>
    <lineage>
        <taxon>Eukaryota</taxon>
        <taxon>Fungi</taxon>
        <taxon>Dikarya</taxon>
        <taxon>Basidiomycota</taxon>
        <taxon>Agaricomycotina</taxon>
        <taxon>Agaricomycetes</taxon>
        <taxon>Agaricomycetidae</taxon>
        <taxon>Agaricales</taxon>
        <taxon>Agaricales incertae sedis</taxon>
        <taxon>Dendrothele</taxon>
    </lineage>
</organism>
<reference evidence="1 2" key="1">
    <citation type="journal article" date="2019" name="Nat. Ecol. Evol.">
        <title>Megaphylogeny resolves global patterns of mushroom evolution.</title>
        <authorList>
            <person name="Varga T."/>
            <person name="Krizsan K."/>
            <person name="Foldi C."/>
            <person name="Dima B."/>
            <person name="Sanchez-Garcia M."/>
            <person name="Sanchez-Ramirez S."/>
            <person name="Szollosi G.J."/>
            <person name="Szarkandi J.G."/>
            <person name="Papp V."/>
            <person name="Albert L."/>
            <person name="Andreopoulos W."/>
            <person name="Angelini C."/>
            <person name="Antonin V."/>
            <person name="Barry K.W."/>
            <person name="Bougher N.L."/>
            <person name="Buchanan P."/>
            <person name="Buyck B."/>
            <person name="Bense V."/>
            <person name="Catcheside P."/>
            <person name="Chovatia M."/>
            <person name="Cooper J."/>
            <person name="Damon W."/>
            <person name="Desjardin D."/>
            <person name="Finy P."/>
            <person name="Geml J."/>
            <person name="Haridas S."/>
            <person name="Hughes K."/>
            <person name="Justo A."/>
            <person name="Karasinski D."/>
            <person name="Kautmanova I."/>
            <person name="Kiss B."/>
            <person name="Kocsube S."/>
            <person name="Kotiranta H."/>
            <person name="LaButti K.M."/>
            <person name="Lechner B.E."/>
            <person name="Liimatainen K."/>
            <person name="Lipzen A."/>
            <person name="Lukacs Z."/>
            <person name="Mihaltcheva S."/>
            <person name="Morgado L.N."/>
            <person name="Niskanen T."/>
            <person name="Noordeloos M.E."/>
            <person name="Ohm R.A."/>
            <person name="Ortiz-Santana B."/>
            <person name="Ovrebo C."/>
            <person name="Racz N."/>
            <person name="Riley R."/>
            <person name="Savchenko A."/>
            <person name="Shiryaev A."/>
            <person name="Soop K."/>
            <person name="Spirin V."/>
            <person name="Szebenyi C."/>
            <person name="Tomsovsky M."/>
            <person name="Tulloss R.E."/>
            <person name="Uehling J."/>
            <person name="Grigoriev I.V."/>
            <person name="Vagvolgyi C."/>
            <person name="Papp T."/>
            <person name="Martin F.M."/>
            <person name="Miettinen O."/>
            <person name="Hibbett D.S."/>
            <person name="Nagy L.G."/>
        </authorList>
    </citation>
    <scope>NUCLEOTIDE SEQUENCE [LARGE SCALE GENOMIC DNA]</scope>
    <source>
        <strain evidence="1 2">CBS 962.96</strain>
    </source>
</reference>
<protein>
    <submittedName>
        <fullName evidence="1">Uncharacterized protein</fullName>
    </submittedName>
</protein>
<gene>
    <name evidence="1" type="ORF">K435DRAFT_912813</name>
</gene>
<name>A0A4S8LLK9_DENBC</name>
<keyword evidence="2" id="KW-1185">Reference proteome</keyword>
<evidence type="ECO:0000313" key="2">
    <source>
        <dbReference type="Proteomes" id="UP000297245"/>
    </source>
</evidence>
<dbReference type="EMBL" id="ML179346">
    <property type="protein sequence ID" value="THU90087.1"/>
    <property type="molecule type" value="Genomic_DNA"/>
</dbReference>
<dbReference type="OrthoDB" id="1534087at2759"/>
<evidence type="ECO:0000313" key="1">
    <source>
        <dbReference type="EMBL" id="THU90087.1"/>
    </source>
</evidence>
<proteinExistence type="predicted"/>